<gene>
    <name evidence="1" type="ORF">MtrunA17_Chr4g0065971</name>
</gene>
<organism evidence="1 2">
    <name type="scientific">Medicago truncatula</name>
    <name type="common">Barrel medic</name>
    <name type="synonym">Medicago tribuloides</name>
    <dbReference type="NCBI Taxonomy" id="3880"/>
    <lineage>
        <taxon>Eukaryota</taxon>
        <taxon>Viridiplantae</taxon>
        <taxon>Streptophyta</taxon>
        <taxon>Embryophyta</taxon>
        <taxon>Tracheophyta</taxon>
        <taxon>Spermatophyta</taxon>
        <taxon>Magnoliopsida</taxon>
        <taxon>eudicotyledons</taxon>
        <taxon>Gunneridae</taxon>
        <taxon>Pentapetalae</taxon>
        <taxon>rosids</taxon>
        <taxon>fabids</taxon>
        <taxon>Fabales</taxon>
        <taxon>Fabaceae</taxon>
        <taxon>Papilionoideae</taxon>
        <taxon>50 kb inversion clade</taxon>
        <taxon>NPAAA clade</taxon>
        <taxon>Hologalegina</taxon>
        <taxon>IRL clade</taxon>
        <taxon>Trifolieae</taxon>
        <taxon>Medicago</taxon>
    </lineage>
</organism>
<evidence type="ECO:0000313" key="1">
    <source>
        <dbReference type="EMBL" id="RHN64149.1"/>
    </source>
</evidence>
<sequence>MPRLIHEMAGLHLFRDHFLANSFFSAIFTSSSNSYANYSPKDEITSQESDHLDDIN</sequence>
<dbReference type="EMBL" id="PSQE01000004">
    <property type="protein sequence ID" value="RHN64149.1"/>
    <property type="molecule type" value="Genomic_DNA"/>
</dbReference>
<dbReference type="AlphaFoldDB" id="A0A396IEY8"/>
<accession>A0A396IEY8</accession>
<comment type="caution">
    <text evidence="1">The sequence shown here is derived from an EMBL/GenBank/DDBJ whole genome shotgun (WGS) entry which is preliminary data.</text>
</comment>
<dbReference type="Proteomes" id="UP000265566">
    <property type="component" value="Chromosome 4"/>
</dbReference>
<reference evidence="2" key="1">
    <citation type="journal article" date="2018" name="Nat. Plants">
        <title>Whole-genome landscape of Medicago truncatula symbiotic genes.</title>
        <authorList>
            <person name="Pecrix Y."/>
            <person name="Staton S.E."/>
            <person name="Sallet E."/>
            <person name="Lelandais-Briere C."/>
            <person name="Moreau S."/>
            <person name="Carrere S."/>
            <person name="Blein T."/>
            <person name="Jardinaud M.F."/>
            <person name="Latrasse D."/>
            <person name="Zouine M."/>
            <person name="Zahm M."/>
            <person name="Kreplak J."/>
            <person name="Mayjonade B."/>
            <person name="Satge C."/>
            <person name="Perez M."/>
            <person name="Cauet S."/>
            <person name="Marande W."/>
            <person name="Chantry-Darmon C."/>
            <person name="Lopez-Roques C."/>
            <person name="Bouchez O."/>
            <person name="Berard A."/>
            <person name="Debelle F."/>
            <person name="Munos S."/>
            <person name="Bendahmane A."/>
            <person name="Berges H."/>
            <person name="Niebel A."/>
            <person name="Buitink J."/>
            <person name="Frugier F."/>
            <person name="Benhamed M."/>
            <person name="Crespi M."/>
            <person name="Gouzy J."/>
            <person name="Gamas P."/>
        </authorList>
    </citation>
    <scope>NUCLEOTIDE SEQUENCE [LARGE SCALE GENOMIC DNA]</scope>
    <source>
        <strain evidence="2">cv. Jemalong A17</strain>
    </source>
</reference>
<proteinExistence type="predicted"/>
<evidence type="ECO:0000313" key="2">
    <source>
        <dbReference type="Proteomes" id="UP000265566"/>
    </source>
</evidence>
<protein>
    <submittedName>
        <fullName evidence="1">Uncharacterized protein</fullName>
    </submittedName>
</protein>
<name>A0A396IEY8_MEDTR</name>
<dbReference type="Gramene" id="rna26935">
    <property type="protein sequence ID" value="RHN64149.1"/>
    <property type="gene ID" value="gene26935"/>
</dbReference>